<name>A0A091B099_9GAMM</name>
<evidence type="ECO:0000256" key="4">
    <source>
        <dbReference type="ARBA" id="ARBA00022475"/>
    </source>
</evidence>
<dbReference type="PANTHER" id="PTHR22911:SF137">
    <property type="entry name" value="SOLUTE CARRIER FAMILY 35 MEMBER G2-RELATED"/>
    <property type="match status" value="1"/>
</dbReference>
<evidence type="ECO:0000256" key="2">
    <source>
        <dbReference type="ARBA" id="ARBA00007362"/>
    </source>
</evidence>
<feature type="transmembrane region" description="Helical" evidence="9">
    <location>
        <begin position="153"/>
        <end position="169"/>
    </location>
</feature>
<keyword evidence="12" id="KW-1185">Reference proteome</keyword>
<comment type="similarity">
    <text evidence="2">Belongs to the EamA transporter family.</text>
</comment>
<evidence type="ECO:0000313" key="12">
    <source>
        <dbReference type="Proteomes" id="UP000029393"/>
    </source>
</evidence>
<proteinExistence type="inferred from homology"/>
<feature type="transmembrane region" description="Helical" evidence="9">
    <location>
        <begin position="130"/>
        <end position="147"/>
    </location>
</feature>
<feature type="transmembrane region" description="Helical" evidence="9">
    <location>
        <begin position="106"/>
        <end position="123"/>
    </location>
</feature>
<dbReference type="Pfam" id="PF00892">
    <property type="entry name" value="EamA"/>
    <property type="match status" value="1"/>
</dbReference>
<reference evidence="11 12" key="1">
    <citation type="submission" date="2013-09" db="EMBL/GenBank/DDBJ databases">
        <title>Genome sequencing of Arenimonas metalli.</title>
        <authorList>
            <person name="Chen F."/>
            <person name="Wang G."/>
        </authorList>
    </citation>
    <scope>NUCLEOTIDE SEQUENCE [LARGE SCALE GENOMIC DNA]</scope>
    <source>
        <strain evidence="11 12">CF5-1</strain>
    </source>
</reference>
<feature type="transmembrane region" description="Helical" evidence="9">
    <location>
        <begin position="216"/>
        <end position="236"/>
    </location>
</feature>
<sequence>MTPAPAIDRKGLSAAIASYVLWGVFPLYWYLLRHVPALEIIAHRIVWCALFVVGYLVIREGWGWLRASLSRPKVGWMLLGSSLLISFNWGVYIWAVTNGRVVEASLGYFINPLVNVLIGVLVLGERLNRAQWTAVAIATVGVLWLALLHGDPPWIALALAFSFAFYGLIRKLANVDAVPGLAIESLILLLPALAWLGWAGVQGVGAFGDGNFGSDVLLVIGGALTALPLIGFAYGARRIPYSLVGILQYIAPTLQLLSGVWLLGEGFSGTQAVGFACIWVALGVYAADGWRRSRRQPLQAAREHAAEQVPTCDGAMPPADDAVTLSEGAPARR</sequence>
<feature type="region of interest" description="Disordered" evidence="8">
    <location>
        <begin position="307"/>
        <end position="333"/>
    </location>
</feature>
<dbReference type="Proteomes" id="UP000029393">
    <property type="component" value="Unassembled WGS sequence"/>
</dbReference>
<dbReference type="InterPro" id="IPR004626">
    <property type="entry name" value="RarD"/>
</dbReference>
<comment type="caution">
    <text evidence="11">The sequence shown here is derived from an EMBL/GenBank/DDBJ whole genome shotgun (WGS) entry which is preliminary data.</text>
</comment>
<dbReference type="AlphaFoldDB" id="A0A091B099"/>
<keyword evidence="3" id="KW-0813">Transport</keyword>
<feature type="transmembrane region" description="Helical" evidence="9">
    <location>
        <begin position="243"/>
        <end position="263"/>
    </location>
</feature>
<keyword evidence="4" id="KW-1003">Cell membrane</keyword>
<dbReference type="NCBIfam" id="TIGR00688">
    <property type="entry name" value="rarD"/>
    <property type="match status" value="1"/>
</dbReference>
<feature type="transmembrane region" description="Helical" evidence="9">
    <location>
        <begin position="181"/>
        <end position="201"/>
    </location>
</feature>
<evidence type="ECO:0000259" key="10">
    <source>
        <dbReference type="Pfam" id="PF00892"/>
    </source>
</evidence>
<evidence type="ECO:0000256" key="9">
    <source>
        <dbReference type="SAM" id="Phobius"/>
    </source>
</evidence>
<dbReference type="PATRIC" id="fig|1384056.3.peg.1602"/>
<keyword evidence="6 9" id="KW-1133">Transmembrane helix</keyword>
<feature type="transmembrane region" description="Helical" evidence="9">
    <location>
        <begin position="44"/>
        <end position="62"/>
    </location>
</feature>
<dbReference type="STRING" id="1384056.N787_11945"/>
<dbReference type="InterPro" id="IPR037185">
    <property type="entry name" value="EmrE-like"/>
</dbReference>
<organism evidence="11 12">
    <name type="scientific">Arenimonas metalli CF5-1</name>
    <dbReference type="NCBI Taxonomy" id="1384056"/>
    <lineage>
        <taxon>Bacteria</taxon>
        <taxon>Pseudomonadati</taxon>
        <taxon>Pseudomonadota</taxon>
        <taxon>Gammaproteobacteria</taxon>
        <taxon>Lysobacterales</taxon>
        <taxon>Lysobacteraceae</taxon>
        <taxon>Arenimonas</taxon>
    </lineage>
</organism>
<protein>
    <recommendedName>
        <fullName evidence="10">EamA domain-containing protein</fullName>
    </recommendedName>
</protein>
<evidence type="ECO:0000256" key="1">
    <source>
        <dbReference type="ARBA" id="ARBA00004651"/>
    </source>
</evidence>
<dbReference type="GO" id="GO:0005886">
    <property type="term" value="C:plasma membrane"/>
    <property type="evidence" value="ECO:0007669"/>
    <property type="project" value="UniProtKB-SubCell"/>
</dbReference>
<dbReference type="EMBL" id="AVCK01000021">
    <property type="protein sequence ID" value="KFN45993.1"/>
    <property type="molecule type" value="Genomic_DNA"/>
</dbReference>
<accession>A0A091B099</accession>
<feature type="domain" description="EamA" evidence="10">
    <location>
        <begin position="10"/>
        <end position="145"/>
    </location>
</feature>
<feature type="transmembrane region" description="Helical" evidence="9">
    <location>
        <begin position="12"/>
        <end position="32"/>
    </location>
</feature>
<evidence type="ECO:0000256" key="6">
    <source>
        <dbReference type="ARBA" id="ARBA00022989"/>
    </source>
</evidence>
<evidence type="ECO:0000256" key="7">
    <source>
        <dbReference type="ARBA" id="ARBA00023136"/>
    </source>
</evidence>
<evidence type="ECO:0000256" key="8">
    <source>
        <dbReference type="SAM" id="MobiDB-lite"/>
    </source>
</evidence>
<dbReference type="PANTHER" id="PTHR22911">
    <property type="entry name" value="ACYL-MALONYL CONDENSING ENZYME-RELATED"/>
    <property type="match status" value="1"/>
</dbReference>
<evidence type="ECO:0000313" key="11">
    <source>
        <dbReference type="EMBL" id="KFN45993.1"/>
    </source>
</evidence>
<keyword evidence="5 9" id="KW-0812">Transmembrane</keyword>
<dbReference type="eggNOG" id="COG2962">
    <property type="taxonomic scope" value="Bacteria"/>
</dbReference>
<feature type="transmembrane region" description="Helical" evidence="9">
    <location>
        <begin position="74"/>
        <end position="94"/>
    </location>
</feature>
<evidence type="ECO:0000256" key="5">
    <source>
        <dbReference type="ARBA" id="ARBA00022692"/>
    </source>
</evidence>
<dbReference type="SUPFAM" id="SSF103481">
    <property type="entry name" value="Multidrug resistance efflux transporter EmrE"/>
    <property type="match status" value="2"/>
</dbReference>
<dbReference type="InterPro" id="IPR000620">
    <property type="entry name" value="EamA_dom"/>
</dbReference>
<evidence type="ECO:0000256" key="3">
    <source>
        <dbReference type="ARBA" id="ARBA00022448"/>
    </source>
</evidence>
<keyword evidence="7 9" id="KW-0472">Membrane</keyword>
<comment type="subcellular location">
    <subcellularLocation>
        <location evidence="1">Cell membrane</location>
        <topology evidence="1">Multi-pass membrane protein</topology>
    </subcellularLocation>
</comment>
<feature type="transmembrane region" description="Helical" evidence="9">
    <location>
        <begin position="269"/>
        <end position="287"/>
    </location>
</feature>
<gene>
    <name evidence="11" type="ORF">N787_11945</name>
</gene>
<dbReference type="OrthoDB" id="369870at2"/>